<accession>A0A1I3YYA7</accession>
<sequence length="141" mass="14678">MVGEPIVTVRVIVGASSHEVRHGITLKLMGALQQVLVVDDGHRAIDRSLAADLAGLGYASVTASIEAADDVLAVIARPAAILFQLSRGASPEIAALAARLREQMRAGGIPVIDMDDAGPRPGAPVDLKSRIGPYVLNEPDL</sequence>
<reference evidence="2" key="1">
    <citation type="submission" date="2016-10" db="EMBL/GenBank/DDBJ databases">
        <authorList>
            <person name="Varghese N."/>
            <person name="Submissions S."/>
        </authorList>
    </citation>
    <scope>NUCLEOTIDE SEQUENCE [LARGE SCALE GENOMIC DNA]</scope>
    <source>
        <strain evidence="2">CGMCC 1.6474</strain>
    </source>
</reference>
<proteinExistence type="predicted"/>
<evidence type="ECO:0000313" key="1">
    <source>
        <dbReference type="EMBL" id="SFK36329.1"/>
    </source>
</evidence>
<organism evidence="1 2">
    <name type="scientific">Methylorubrum salsuginis</name>
    <dbReference type="NCBI Taxonomy" id="414703"/>
    <lineage>
        <taxon>Bacteria</taxon>
        <taxon>Pseudomonadati</taxon>
        <taxon>Pseudomonadota</taxon>
        <taxon>Alphaproteobacteria</taxon>
        <taxon>Hyphomicrobiales</taxon>
        <taxon>Methylobacteriaceae</taxon>
        <taxon>Methylorubrum</taxon>
    </lineage>
</organism>
<name>A0A1I3YYA7_9HYPH</name>
<evidence type="ECO:0000313" key="2">
    <source>
        <dbReference type="Proteomes" id="UP000198804"/>
    </source>
</evidence>
<dbReference type="EMBL" id="FOSV01000001">
    <property type="protein sequence ID" value="SFK36329.1"/>
    <property type="molecule type" value="Genomic_DNA"/>
</dbReference>
<keyword evidence="2" id="KW-1185">Reference proteome</keyword>
<gene>
    <name evidence="1" type="ORF">SAMN04488125_101401</name>
</gene>
<dbReference type="AlphaFoldDB" id="A0A1I3YYA7"/>
<protein>
    <submittedName>
        <fullName evidence="1">Uncharacterized protein</fullName>
    </submittedName>
</protein>
<dbReference type="Proteomes" id="UP000198804">
    <property type="component" value="Unassembled WGS sequence"/>
</dbReference>